<comment type="similarity">
    <text evidence="6">Belongs to the cytochrome P450 family.</text>
</comment>
<organism evidence="8 9">
    <name type="scientific">Penicillium chermesinum</name>
    <dbReference type="NCBI Taxonomy" id="63820"/>
    <lineage>
        <taxon>Eukaryota</taxon>
        <taxon>Fungi</taxon>
        <taxon>Dikarya</taxon>
        <taxon>Ascomycota</taxon>
        <taxon>Pezizomycotina</taxon>
        <taxon>Eurotiomycetes</taxon>
        <taxon>Eurotiomycetidae</taxon>
        <taxon>Eurotiales</taxon>
        <taxon>Aspergillaceae</taxon>
        <taxon>Penicillium</taxon>
    </lineage>
</organism>
<comment type="cofactor">
    <cofactor evidence="1 5">
        <name>heme</name>
        <dbReference type="ChEBI" id="CHEBI:30413"/>
    </cofactor>
</comment>
<dbReference type="GO" id="GO:0043386">
    <property type="term" value="P:mycotoxin biosynthetic process"/>
    <property type="evidence" value="ECO:0007669"/>
    <property type="project" value="UniProtKB-ARBA"/>
</dbReference>
<dbReference type="GO" id="GO:0005506">
    <property type="term" value="F:iron ion binding"/>
    <property type="evidence" value="ECO:0007669"/>
    <property type="project" value="InterPro"/>
</dbReference>
<dbReference type="PROSITE" id="PS51352">
    <property type="entry name" value="THIOREDOXIN_2"/>
    <property type="match status" value="1"/>
</dbReference>
<dbReference type="InterPro" id="IPR017972">
    <property type="entry name" value="Cyt_P450_CS"/>
</dbReference>
<dbReference type="PANTHER" id="PTHR24305:SF190">
    <property type="entry name" value="P450, PUTATIVE (EUROFUNG)-RELATED"/>
    <property type="match status" value="1"/>
</dbReference>
<keyword evidence="3 6" id="KW-0560">Oxidoreductase</keyword>
<dbReference type="RefSeq" id="XP_058335840.1">
    <property type="nucleotide sequence ID" value="XM_058469809.1"/>
</dbReference>
<dbReference type="SUPFAM" id="SSF52833">
    <property type="entry name" value="Thioredoxin-like"/>
    <property type="match status" value="1"/>
</dbReference>
<evidence type="ECO:0000256" key="3">
    <source>
        <dbReference type="ARBA" id="ARBA00023002"/>
    </source>
</evidence>
<reference evidence="8" key="2">
    <citation type="journal article" date="2023" name="IMA Fungus">
        <title>Comparative genomic study of the Penicillium genus elucidates a diverse pangenome and 15 lateral gene transfer events.</title>
        <authorList>
            <person name="Petersen C."/>
            <person name="Sorensen T."/>
            <person name="Nielsen M.R."/>
            <person name="Sondergaard T.E."/>
            <person name="Sorensen J.L."/>
            <person name="Fitzpatrick D.A."/>
            <person name="Frisvad J.C."/>
            <person name="Nielsen K.L."/>
        </authorList>
    </citation>
    <scope>NUCLEOTIDE SEQUENCE</scope>
    <source>
        <strain evidence="8">IBT 19713</strain>
    </source>
</reference>
<comment type="caution">
    <text evidence="8">The sequence shown here is derived from an EMBL/GenBank/DDBJ whole genome shotgun (WGS) entry which is preliminary data.</text>
</comment>
<evidence type="ECO:0000259" key="7">
    <source>
        <dbReference type="PROSITE" id="PS51352"/>
    </source>
</evidence>
<dbReference type="Proteomes" id="UP001150941">
    <property type="component" value="Unassembled WGS sequence"/>
</dbReference>
<dbReference type="GO" id="GO:0004497">
    <property type="term" value="F:monooxygenase activity"/>
    <property type="evidence" value="ECO:0007669"/>
    <property type="project" value="UniProtKB-KW"/>
</dbReference>
<evidence type="ECO:0000256" key="4">
    <source>
        <dbReference type="ARBA" id="ARBA00023004"/>
    </source>
</evidence>
<dbReference type="PANTHER" id="PTHR24305">
    <property type="entry name" value="CYTOCHROME P450"/>
    <property type="match status" value="1"/>
</dbReference>
<dbReference type="InterPro" id="IPR002401">
    <property type="entry name" value="Cyt_P450_E_grp-I"/>
</dbReference>
<accession>A0A9W9PKF3</accession>
<evidence type="ECO:0000313" key="9">
    <source>
        <dbReference type="Proteomes" id="UP001150941"/>
    </source>
</evidence>
<keyword evidence="6" id="KW-0503">Monooxygenase</keyword>
<dbReference type="Gene3D" id="3.40.30.10">
    <property type="entry name" value="Glutaredoxin"/>
    <property type="match status" value="1"/>
</dbReference>
<dbReference type="PROSITE" id="PS00086">
    <property type="entry name" value="CYTOCHROME_P450"/>
    <property type="match status" value="1"/>
</dbReference>
<evidence type="ECO:0000256" key="1">
    <source>
        <dbReference type="ARBA" id="ARBA00001971"/>
    </source>
</evidence>
<dbReference type="InterPro" id="IPR036249">
    <property type="entry name" value="Thioredoxin-like_sf"/>
</dbReference>
<sequence length="639" mass="71713">MAIGAPLVIAAVVYTILAWLLKRILDPLRRIQGPFLARFTRLWLVKQAWYGDFHKVNVELHRRYGPVVRIRPNEYSIDNPSAVKPLYGAGTKFIKGTWYSASTPVAVAHLNLFALQDQKQHGNLRKKYSSLYSVSSLVRYESVVDKNARKLARHLRTFVESGDRIDLMHWLQCYAFDVITEITLGYPLGFLDKGQDIDRLMSTTEETLTYGAIAGFFPTLHHFTNKYLKYDPTNQDQRINENEPAPFARLFQEKQAEAPDVYTFEIGVTLLSQNLAAGSDTTGISLAAAFYWLLQHPHCIQRLLNDIRETYPNKREDEFFTFQETQTIPYLQAIIKEVLRLHPATGLPMARLVPKGGAEIAGVHFPEGATVGINAWVAHHNKEVFGPDADDFRPERWLDSEPDVLSAMERYFLAFGSGSRTCIGKNISYLEISKLKMGLSQELASWFAPPQIETLPPPQVGQPAPSTSKLALPAENGKPTIVAFLRHCGCPDAFKVAEATFIEMRTAATQHRDINFVAVSHSDQASTEKWVEAIREDEESLTDSVTVIVDADREIYAQWGLGVVSWGHLLSPTAMHAIYKLGSEKGIWNRPTESGSRWQSSGHWAIDEKGIVRWGGPAARVDEVIDISQAIGALRQHSS</sequence>
<evidence type="ECO:0000256" key="6">
    <source>
        <dbReference type="RuleBase" id="RU000461"/>
    </source>
</evidence>
<evidence type="ECO:0000313" key="8">
    <source>
        <dbReference type="EMBL" id="KAJ5249061.1"/>
    </source>
</evidence>
<dbReference type="InterPro" id="IPR001128">
    <property type="entry name" value="Cyt_P450"/>
</dbReference>
<proteinExistence type="inferred from homology"/>
<dbReference type="PRINTS" id="PR00463">
    <property type="entry name" value="EP450I"/>
</dbReference>
<keyword evidence="9" id="KW-1185">Reference proteome</keyword>
<feature type="binding site" description="axial binding residue" evidence="5">
    <location>
        <position position="422"/>
    </location>
    <ligand>
        <name>heme</name>
        <dbReference type="ChEBI" id="CHEBI:30413"/>
    </ligand>
    <ligandPart>
        <name>Fe</name>
        <dbReference type="ChEBI" id="CHEBI:18248"/>
    </ligandPart>
</feature>
<dbReference type="PRINTS" id="PR00385">
    <property type="entry name" value="P450"/>
</dbReference>
<dbReference type="GO" id="GO:0016705">
    <property type="term" value="F:oxidoreductase activity, acting on paired donors, with incorporation or reduction of molecular oxygen"/>
    <property type="evidence" value="ECO:0007669"/>
    <property type="project" value="InterPro"/>
</dbReference>
<name>A0A9W9PKF3_9EURO</name>
<keyword evidence="2 5" id="KW-0479">Metal-binding</keyword>
<keyword evidence="4 5" id="KW-0408">Iron</keyword>
<evidence type="ECO:0000256" key="2">
    <source>
        <dbReference type="ARBA" id="ARBA00022723"/>
    </source>
</evidence>
<dbReference type="InterPro" id="IPR050121">
    <property type="entry name" value="Cytochrome_P450_monoxygenase"/>
</dbReference>
<reference evidence="8" key="1">
    <citation type="submission" date="2022-11" db="EMBL/GenBank/DDBJ databases">
        <authorList>
            <person name="Petersen C."/>
        </authorList>
    </citation>
    <scope>NUCLEOTIDE SEQUENCE</scope>
    <source>
        <strain evidence="8">IBT 19713</strain>
    </source>
</reference>
<dbReference type="AlphaFoldDB" id="A0A9W9PKF3"/>
<dbReference type="Gene3D" id="1.10.630.10">
    <property type="entry name" value="Cytochrome P450"/>
    <property type="match status" value="1"/>
</dbReference>
<evidence type="ECO:0000256" key="5">
    <source>
        <dbReference type="PIRSR" id="PIRSR602401-1"/>
    </source>
</evidence>
<dbReference type="InterPro" id="IPR013766">
    <property type="entry name" value="Thioredoxin_domain"/>
</dbReference>
<protein>
    <recommendedName>
        <fullName evidence="7">Thioredoxin domain-containing protein</fullName>
    </recommendedName>
</protein>
<dbReference type="GO" id="GO:0020037">
    <property type="term" value="F:heme binding"/>
    <property type="evidence" value="ECO:0007669"/>
    <property type="project" value="InterPro"/>
</dbReference>
<dbReference type="EMBL" id="JAPQKS010000001">
    <property type="protein sequence ID" value="KAJ5249061.1"/>
    <property type="molecule type" value="Genomic_DNA"/>
</dbReference>
<dbReference type="CDD" id="cd11060">
    <property type="entry name" value="CYP57A1-like"/>
    <property type="match status" value="1"/>
</dbReference>
<keyword evidence="5 6" id="KW-0349">Heme</keyword>
<feature type="domain" description="Thioredoxin" evidence="7">
    <location>
        <begin position="458"/>
        <end position="636"/>
    </location>
</feature>
<dbReference type="OrthoDB" id="40334at2759"/>
<dbReference type="Pfam" id="PF00067">
    <property type="entry name" value="p450"/>
    <property type="match status" value="1"/>
</dbReference>
<dbReference type="GeneID" id="83197112"/>
<gene>
    <name evidence="8" type="ORF">N7468_000512</name>
</gene>
<dbReference type="SUPFAM" id="SSF48264">
    <property type="entry name" value="Cytochrome P450"/>
    <property type="match status" value="1"/>
</dbReference>
<dbReference type="InterPro" id="IPR036396">
    <property type="entry name" value="Cyt_P450_sf"/>
</dbReference>